<dbReference type="AlphaFoldDB" id="A0A1I7U5N7"/>
<feature type="compositionally biased region" description="Polar residues" evidence="1">
    <location>
        <begin position="256"/>
        <end position="266"/>
    </location>
</feature>
<dbReference type="WBParaSite" id="Csp11.Scaffold629.g15107.t1">
    <property type="protein sequence ID" value="Csp11.Scaffold629.g15107.t1"/>
    <property type="gene ID" value="Csp11.Scaffold629.g15107"/>
</dbReference>
<accession>A0A1I7U5N7</accession>
<evidence type="ECO:0000313" key="2">
    <source>
        <dbReference type="Proteomes" id="UP000095282"/>
    </source>
</evidence>
<reference evidence="3" key="1">
    <citation type="submission" date="2016-11" db="UniProtKB">
        <authorList>
            <consortium name="WormBaseParasite"/>
        </authorList>
    </citation>
    <scope>IDENTIFICATION</scope>
</reference>
<protein>
    <submittedName>
        <fullName evidence="3">PINc domain-containing protein</fullName>
    </submittedName>
</protein>
<evidence type="ECO:0000256" key="1">
    <source>
        <dbReference type="SAM" id="MobiDB-lite"/>
    </source>
</evidence>
<keyword evidence="2" id="KW-1185">Reference proteome</keyword>
<feature type="compositionally biased region" description="Basic residues" evidence="1">
    <location>
        <begin position="171"/>
        <end position="182"/>
    </location>
</feature>
<name>A0A1I7U5N7_9PELO</name>
<feature type="region of interest" description="Disordered" evidence="1">
    <location>
        <begin position="147"/>
        <end position="202"/>
    </location>
</feature>
<organism evidence="2 3">
    <name type="scientific">Caenorhabditis tropicalis</name>
    <dbReference type="NCBI Taxonomy" id="1561998"/>
    <lineage>
        <taxon>Eukaryota</taxon>
        <taxon>Metazoa</taxon>
        <taxon>Ecdysozoa</taxon>
        <taxon>Nematoda</taxon>
        <taxon>Chromadorea</taxon>
        <taxon>Rhabditida</taxon>
        <taxon>Rhabditina</taxon>
        <taxon>Rhabditomorpha</taxon>
        <taxon>Rhabditoidea</taxon>
        <taxon>Rhabditidae</taxon>
        <taxon>Peloderinae</taxon>
        <taxon>Caenorhabditis</taxon>
    </lineage>
</organism>
<feature type="compositionally biased region" description="Low complexity" evidence="1">
    <location>
        <begin position="320"/>
        <end position="333"/>
    </location>
</feature>
<feature type="compositionally biased region" description="Low complexity" evidence="1">
    <location>
        <begin position="226"/>
        <end position="240"/>
    </location>
</feature>
<feature type="compositionally biased region" description="Polar residues" evidence="1">
    <location>
        <begin position="183"/>
        <end position="195"/>
    </location>
</feature>
<sequence length="493" mass="56365">MLFHYQQNRAKYLCRQPENADQFGRVFLIRRITDVAETIRQSSQGRPDEIEQLNVLLNDQFAGCSNQNQITNAVETHRNPLIADSTKPNLIKVNGLSDKQSARRLGTKPLNETFNRQDIGDIGDYCKSGNRGDRVLPENYSNRASLNKTFTIGDRQSVKNQKSNYQASKRQEKRHSYGKGSHHQNASQQNVSDRQWNTRHVHEHQQNVSQCVSREFSRANKSFCEQSSSSAQPTSSQLGSCHDHHYHRGRGDHQYQPQSENQTSGNGLYQDQEMAYKSLNQTQCQFYENKTFHQGLCQNQAIEGRWIRHGEYQHIVNQRARQGQRQNQGTANRSFHGNQHRKLTNKSFHQKEHQDGDHKIDTSGKEGISAKWFLHIAAINSRVEELERQPVLFQNRRENRGNVPMQSIGPNAVQKARASSSRRSIDLNASLPASLIKTTDKATEKIFNKTIAGANEVSEREDLPKLRLQKSRLLPTSIKPTSTEASKARLHLI</sequence>
<dbReference type="Proteomes" id="UP000095282">
    <property type="component" value="Unplaced"/>
</dbReference>
<feature type="compositionally biased region" description="Polar residues" evidence="1">
    <location>
        <begin position="158"/>
        <end position="168"/>
    </location>
</feature>
<feature type="region of interest" description="Disordered" evidence="1">
    <location>
        <begin position="320"/>
        <end position="342"/>
    </location>
</feature>
<proteinExistence type="predicted"/>
<feature type="region of interest" description="Disordered" evidence="1">
    <location>
        <begin position="225"/>
        <end position="266"/>
    </location>
</feature>
<evidence type="ECO:0000313" key="3">
    <source>
        <dbReference type="WBParaSite" id="Csp11.Scaffold629.g15107.t1"/>
    </source>
</evidence>